<proteinExistence type="predicted"/>
<name>A0A098MDP9_9BACL</name>
<dbReference type="RefSeq" id="WP_036647299.1">
    <property type="nucleotide sequence ID" value="NZ_JQCR01000001.1"/>
</dbReference>
<evidence type="ECO:0000313" key="2">
    <source>
        <dbReference type="Proteomes" id="UP000029734"/>
    </source>
</evidence>
<dbReference type="EMBL" id="JQCR01000001">
    <property type="protein sequence ID" value="KGE20690.1"/>
    <property type="molecule type" value="Genomic_DNA"/>
</dbReference>
<protein>
    <submittedName>
        <fullName evidence="1">Uncharacterized protein</fullName>
    </submittedName>
</protein>
<organism evidence="1 2">
    <name type="scientific">Paenibacillus wynnii</name>
    <dbReference type="NCBI Taxonomy" id="268407"/>
    <lineage>
        <taxon>Bacteria</taxon>
        <taxon>Bacillati</taxon>
        <taxon>Bacillota</taxon>
        <taxon>Bacilli</taxon>
        <taxon>Bacillales</taxon>
        <taxon>Paenibacillaceae</taxon>
        <taxon>Paenibacillus</taxon>
    </lineage>
</organism>
<accession>A0A098MDP9</accession>
<reference evidence="1 2" key="2">
    <citation type="submission" date="2014-10" db="EMBL/GenBank/DDBJ databases">
        <title>Comparative genomics of the Paenibacillus odorifer group.</title>
        <authorList>
            <person name="Tsai Y.-C."/>
            <person name="Martin N."/>
            <person name="Korlach J."/>
            <person name="Wiedmann M."/>
        </authorList>
    </citation>
    <scope>NUCLEOTIDE SEQUENCE [LARGE SCALE GENOMIC DNA]</scope>
    <source>
        <strain evidence="1 2">DSM 18334</strain>
    </source>
</reference>
<dbReference type="OrthoDB" id="2612076at2"/>
<dbReference type="AlphaFoldDB" id="A0A098MDP9"/>
<sequence>MAQIFTPGTATASDVMAGKNFNAGVIWDGAGAIVERGAGGTVTPTSSAQTKLAGRYTSDITISGVTVPAAKVVNDTTIAGVTGTLPKITTHQAAQIIDATSVAGRIYQRPSASAWDGVSSVYSDDPDWVAANIRSGTSIFGLMGTLIPGKRSATGTVQSGSGVVNLGVSFVPTVLLASMLPIVSGRWAKSWINGQWVTYDGYSQDAWGMHTTKPTTTTIYLDTGTLPSEYFYYWMVIE</sequence>
<keyword evidence="2" id="KW-1185">Reference proteome</keyword>
<dbReference type="Proteomes" id="UP000029734">
    <property type="component" value="Unassembled WGS sequence"/>
</dbReference>
<comment type="caution">
    <text evidence="1">The sequence shown here is derived from an EMBL/GenBank/DDBJ whole genome shotgun (WGS) entry which is preliminary data.</text>
</comment>
<dbReference type="STRING" id="268407.PWYN_00415"/>
<gene>
    <name evidence="1" type="ORF">PWYN_00415</name>
</gene>
<reference evidence="1 2" key="1">
    <citation type="submission" date="2014-08" db="EMBL/GenBank/DDBJ databases">
        <authorList>
            <person name="den Bakker H.C."/>
        </authorList>
    </citation>
    <scope>NUCLEOTIDE SEQUENCE [LARGE SCALE GENOMIC DNA]</scope>
    <source>
        <strain evidence="1 2">DSM 18334</strain>
    </source>
</reference>
<evidence type="ECO:0000313" key="1">
    <source>
        <dbReference type="EMBL" id="KGE20690.1"/>
    </source>
</evidence>